<dbReference type="InterPro" id="IPR003594">
    <property type="entry name" value="HATPase_dom"/>
</dbReference>
<dbReference type="GO" id="GO:0006355">
    <property type="term" value="P:regulation of DNA-templated transcription"/>
    <property type="evidence" value="ECO:0007669"/>
    <property type="project" value="InterPro"/>
</dbReference>
<dbReference type="Pfam" id="PF00989">
    <property type="entry name" value="PAS"/>
    <property type="match status" value="1"/>
</dbReference>
<dbReference type="SMART" id="SM00387">
    <property type="entry name" value="HATPase_c"/>
    <property type="match status" value="1"/>
</dbReference>
<keyword evidence="10" id="KW-1185">Reference proteome</keyword>
<reference evidence="9 10" key="1">
    <citation type="journal article" date="2021" name="Int. J. Syst. Evol. Microbiol.">
        <title>Amazonocrinis nigriterrae gen. nov., sp. nov., Atlanticothrix silvestris gen. nov., sp. nov. and Dendronalium phyllosphericum gen. nov., sp. nov., nostocacean cyanobacteria from Brazilian environments.</title>
        <authorList>
            <person name="Alvarenga D.O."/>
            <person name="Andreote A.P.D."/>
            <person name="Branco L.H.Z."/>
            <person name="Delbaje E."/>
            <person name="Cruz R.B."/>
            <person name="Varani A.M."/>
            <person name="Fiore M.F."/>
        </authorList>
    </citation>
    <scope>NUCLEOTIDE SEQUENCE [LARGE SCALE GENOMIC DNA]</scope>
    <source>
        <strain evidence="9 10">CENA369</strain>
    </source>
</reference>
<dbReference type="EC" id="2.7.13.3" evidence="2"/>
<dbReference type="GO" id="GO:0000155">
    <property type="term" value="F:phosphorelay sensor kinase activity"/>
    <property type="evidence" value="ECO:0007669"/>
    <property type="project" value="TreeGrafter"/>
</dbReference>
<evidence type="ECO:0000313" key="9">
    <source>
        <dbReference type="EMBL" id="MBH8576422.1"/>
    </source>
</evidence>
<evidence type="ECO:0000256" key="4">
    <source>
        <dbReference type="ARBA" id="ARBA00022777"/>
    </source>
</evidence>
<evidence type="ECO:0000256" key="6">
    <source>
        <dbReference type="SAM" id="Coils"/>
    </source>
</evidence>
<dbReference type="EMBL" id="JAECZA010000231">
    <property type="protein sequence ID" value="MBH8576422.1"/>
    <property type="molecule type" value="Genomic_DNA"/>
</dbReference>
<dbReference type="NCBIfam" id="TIGR00229">
    <property type="entry name" value="sensory_box"/>
    <property type="match status" value="1"/>
</dbReference>
<sequence>MNLDNLSLQIENMRQRVNHLQRQSQKPKGQQIEILAEVFEELYFALEELQMTNEDLQQQNQELSNTQQALVAQRHHYQELFEQVPDAYLVTDTKGIIQEANHTATTLLNISKSFLIGEPLDIYVVEEEHPNFHLKLSHLCDRSQHAIAFSSEYQSIEANFDPKLLQYILTNLLSNSLKYSPVGSTVIFSVTYSKNQIVFQIQDFGIGIPATEIEHIFEPFHRASNVGNVSGMGLGMSIVKKALDLHSGQITVESFVKVGTTCTVALPFSGNLPTHVCA</sequence>
<name>A0A8J7IKN5_9NOST</name>
<evidence type="ECO:0000256" key="1">
    <source>
        <dbReference type="ARBA" id="ARBA00000085"/>
    </source>
</evidence>
<dbReference type="RefSeq" id="WP_214435156.1">
    <property type="nucleotide sequence ID" value="NZ_CAWPUQ010000159.1"/>
</dbReference>
<evidence type="ECO:0000256" key="3">
    <source>
        <dbReference type="ARBA" id="ARBA00022553"/>
    </source>
</evidence>
<comment type="caution">
    <text evidence="9">The sequence shown here is derived from an EMBL/GenBank/DDBJ whole genome shotgun (WGS) entry which is preliminary data.</text>
</comment>
<dbReference type="InterPro" id="IPR036890">
    <property type="entry name" value="HATPase_C_sf"/>
</dbReference>
<keyword evidence="5" id="KW-0902">Two-component regulatory system</keyword>
<gene>
    <name evidence="9" type="ORF">I8752_26220</name>
</gene>
<dbReference type="PANTHER" id="PTHR43547:SF2">
    <property type="entry name" value="HYBRID SIGNAL TRANSDUCTION HISTIDINE KINASE C"/>
    <property type="match status" value="1"/>
</dbReference>
<evidence type="ECO:0000259" key="7">
    <source>
        <dbReference type="PROSITE" id="PS50109"/>
    </source>
</evidence>
<organism evidence="9 10">
    <name type="scientific">Dendronalium phyllosphericum CENA369</name>
    <dbReference type="NCBI Taxonomy" id="1725256"/>
    <lineage>
        <taxon>Bacteria</taxon>
        <taxon>Bacillati</taxon>
        <taxon>Cyanobacteriota</taxon>
        <taxon>Cyanophyceae</taxon>
        <taxon>Nostocales</taxon>
        <taxon>Nostocaceae</taxon>
        <taxon>Dendronalium</taxon>
        <taxon>Dendronalium phyllosphericum</taxon>
    </lineage>
</organism>
<dbReference type="CDD" id="cd00130">
    <property type="entry name" value="PAS"/>
    <property type="match status" value="1"/>
</dbReference>
<evidence type="ECO:0000313" key="10">
    <source>
        <dbReference type="Proteomes" id="UP000662314"/>
    </source>
</evidence>
<accession>A0A8J7IKN5</accession>
<feature type="coiled-coil region" evidence="6">
    <location>
        <begin position="3"/>
        <end position="73"/>
    </location>
</feature>
<evidence type="ECO:0000256" key="5">
    <source>
        <dbReference type="ARBA" id="ARBA00023012"/>
    </source>
</evidence>
<feature type="domain" description="PAS" evidence="8">
    <location>
        <begin position="73"/>
        <end position="131"/>
    </location>
</feature>
<comment type="catalytic activity">
    <reaction evidence="1">
        <text>ATP + protein L-histidine = ADP + protein N-phospho-L-histidine.</text>
        <dbReference type="EC" id="2.7.13.3"/>
    </reaction>
</comment>
<dbReference type="InterPro" id="IPR035965">
    <property type="entry name" value="PAS-like_dom_sf"/>
</dbReference>
<keyword evidence="6" id="KW-0175">Coiled coil</keyword>
<dbReference type="PROSITE" id="PS50109">
    <property type="entry name" value="HIS_KIN"/>
    <property type="match status" value="1"/>
</dbReference>
<evidence type="ECO:0000256" key="2">
    <source>
        <dbReference type="ARBA" id="ARBA00012438"/>
    </source>
</evidence>
<keyword evidence="4 9" id="KW-0418">Kinase</keyword>
<dbReference type="SMART" id="SM00091">
    <property type="entry name" value="PAS"/>
    <property type="match status" value="1"/>
</dbReference>
<feature type="domain" description="Histidine kinase" evidence="7">
    <location>
        <begin position="161"/>
        <end position="270"/>
    </location>
</feature>
<dbReference type="PROSITE" id="PS50112">
    <property type="entry name" value="PAS"/>
    <property type="match status" value="1"/>
</dbReference>
<dbReference type="SUPFAM" id="SSF55874">
    <property type="entry name" value="ATPase domain of HSP90 chaperone/DNA topoisomerase II/histidine kinase"/>
    <property type="match status" value="1"/>
</dbReference>
<dbReference type="InterPro" id="IPR005467">
    <property type="entry name" value="His_kinase_dom"/>
</dbReference>
<proteinExistence type="predicted"/>
<keyword evidence="4 9" id="KW-0808">Transferase</keyword>
<dbReference type="InterPro" id="IPR000014">
    <property type="entry name" value="PAS"/>
</dbReference>
<dbReference type="InterPro" id="IPR013767">
    <property type="entry name" value="PAS_fold"/>
</dbReference>
<dbReference type="PANTHER" id="PTHR43547">
    <property type="entry name" value="TWO-COMPONENT HISTIDINE KINASE"/>
    <property type="match status" value="1"/>
</dbReference>
<dbReference type="AlphaFoldDB" id="A0A8J7IKN5"/>
<evidence type="ECO:0000259" key="8">
    <source>
        <dbReference type="PROSITE" id="PS50112"/>
    </source>
</evidence>
<dbReference type="PRINTS" id="PR00344">
    <property type="entry name" value="BCTRLSENSOR"/>
</dbReference>
<dbReference type="SUPFAM" id="SSF55785">
    <property type="entry name" value="PYP-like sensor domain (PAS domain)"/>
    <property type="match status" value="1"/>
</dbReference>
<dbReference type="CDD" id="cd00075">
    <property type="entry name" value="HATPase"/>
    <property type="match status" value="1"/>
</dbReference>
<dbReference type="Pfam" id="PF02518">
    <property type="entry name" value="HATPase_c"/>
    <property type="match status" value="1"/>
</dbReference>
<dbReference type="InterPro" id="IPR004358">
    <property type="entry name" value="Sig_transdc_His_kin-like_C"/>
</dbReference>
<dbReference type="Proteomes" id="UP000662314">
    <property type="component" value="Unassembled WGS sequence"/>
</dbReference>
<protein>
    <recommendedName>
        <fullName evidence="2">histidine kinase</fullName>
        <ecNumber evidence="2">2.7.13.3</ecNumber>
    </recommendedName>
</protein>
<keyword evidence="3" id="KW-0597">Phosphoprotein</keyword>
<dbReference type="Gene3D" id="3.30.565.10">
    <property type="entry name" value="Histidine kinase-like ATPase, C-terminal domain"/>
    <property type="match status" value="1"/>
</dbReference>